<dbReference type="PROSITE" id="PS50234">
    <property type="entry name" value="VWFA"/>
    <property type="match status" value="1"/>
</dbReference>
<feature type="signal peptide" evidence="2">
    <location>
        <begin position="1"/>
        <end position="22"/>
    </location>
</feature>
<dbReference type="AlphaFoldDB" id="A0A4U1D3T8"/>
<keyword evidence="1" id="KW-0175">Coiled coil</keyword>
<protein>
    <submittedName>
        <fullName evidence="4">VWA domain-containing protein</fullName>
    </submittedName>
</protein>
<evidence type="ECO:0000313" key="5">
    <source>
        <dbReference type="Proteomes" id="UP000307756"/>
    </source>
</evidence>
<evidence type="ECO:0000259" key="3">
    <source>
        <dbReference type="PROSITE" id="PS50234"/>
    </source>
</evidence>
<dbReference type="SUPFAM" id="SSF53300">
    <property type="entry name" value="vWA-like"/>
    <property type="match status" value="1"/>
</dbReference>
<evidence type="ECO:0000313" key="4">
    <source>
        <dbReference type="EMBL" id="TKC17069.1"/>
    </source>
</evidence>
<dbReference type="Proteomes" id="UP000307756">
    <property type="component" value="Unassembled WGS sequence"/>
</dbReference>
<feature type="domain" description="VWFA" evidence="3">
    <location>
        <begin position="131"/>
        <end position="319"/>
    </location>
</feature>
<dbReference type="InterPro" id="IPR036465">
    <property type="entry name" value="vWFA_dom_sf"/>
</dbReference>
<proteinExistence type="predicted"/>
<feature type="coiled-coil region" evidence="1">
    <location>
        <begin position="21"/>
        <end position="48"/>
    </location>
</feature>
<dbReference type="EMBL" id="SWBM01000002">
    <property type="protein sequence ID" value="TKC17069.1"/>
    <property type="molecule type" value="Genomic_DNA"/>
</dbReference>
<dbReference type="InterPro" id="IPR002035">
    <property type="entry name" value="VWF_A"/>
</dbReference>
<gene>
    <name evidence="4" type="ORF">FA727_13515</name>
</gene>
<accession>A0A4U1D3T8</accession>
<evidence type="ECO:0000256" key="2">
    <source>
        <dbReference type="SAM" id="SignalP"/>
    </source>
</evidence>
<reference evidence="4 5" key="1">
    <citation type="journal article" date="2011" name="J. Microbiol.">
        <title>Bacillus kyonggiensis sp. nov., isolated from soil of a lettuce field.</title>
        <authorList>
            <person name="Dong K."/>
            <person name="Lee S."/>
        </authorList>
    </citation>
    <scope>NUCLEOTIDE SEQUENCE [LARGE SCALE GENOMIC DNA]</scope>
    <source>
        <strain evidence="4 5">NB22</strain>
    </source>
</reference>
<dbReference type="PROSITE" id="PS51257">
    <property type="entry name" value="PROKAR_LIPOPROTEIN"/>
    <property type="match status" value="1"/>
</dbReference>
<keyword evidence="2" id="KW-0732">Signal</keyword>
<feature type="chain" id="PRO_5020439816" evidence="2">
    <location>
        <begin position="23"/>
        <end position="430"/>
    </location>
</feature>
<evidence type="ECO:0000256" key="1">
    <source>
        <dbReference type="SAM" id="Coils"/>
    </source>
</evidence>
<dbReference type="Pfam" id="PF00092">
    <property type="entry name" value="VWA"/>
    <property type="match status" value="1"/>
</dbReference>
<dbReference type="SMART" id="SM00327">
    <property type="entry name" value="VWA"/>
    <property type="match status" value="1"/>
</dbReference>
<keyword evidence="5" id="KW-1185">Reference proteome</keyword>
<organism evidence="4 5">
    <name type="scientific">Robertmurraya kyonggiensis</name>
    <dbReference type="NCBI Taxonomy" id="1037680"/>
    <lineage>
        <taxon>Bacteria</taxon>
        <taxon>Bacillati</taxon>
        <taxon>Bacillota</taxon>
        <taxon>Bacilli</taxon>
        <taxon>Bacillales</taxon>
        <taxon>Bacillaceae</taxon>
        <taxon>Robertmurraya</taxon>
    </lineage>
</organism>
<sequence>MNLKFIRILFIFAALLLITACADKEAKKEQKEEVVEAVKQEKKEKENVEYPVAATTPEEIVQQSKGIKAASVTKELMADFEAEGMTPDEIYNGLVHWFAQDYQDAYAQLRDFDPDYGELDITKGEENKVKNIAIHLDSSGSMAAAVPGGIKMDLSKGALKQYASGLPSDSLISLRVYGHKGTGNDSDKALSCSSTEMMYTASTYNEATFSSALEKFKPSGWTPLAASIQKAYEDLKATATDQTENILFVVSDGIETCGGNPVEEARKLAESDLNIKVNIIGFNVDDAGQRQLKETAEAGNGEYFTVNSNIDLTNTIDQLLTDARKNYESNFKKAGLGTKVNFRLVEITDEIADLGYEFNDVIEEENSLLSDAAYELNLAEKISEEDHAAIEQLIEQRYESLRQFKETLLQEANEKNELKHQELISIITNS</sequence>
<comment type="caution">
    <text evidence="4">The sequence shown here is derived from an EMBL/GenBank/DDBJ whole genome shotgun (WGS) entry which is preliminary data.</text>
</comment>
<name>A0A4U1D3T8_9BACI</name>
<dbReference type="Gene3D" id="3.40.50.410">
    <property type="entry name" value="von Willebrand factor, type A domain"/>
    <property type="match status" value="1"/>
</dbReference>